<accession>A0ABP7Y2I6</accession>
<dbReference type="InterPro" id="IPR046584">
    <property type="entry name" value="DUF6642"/>
</dbReference>
<evidence type="ECO:0000313" key="1">
    <source>
        <dbReference type="EMBL" id="GAA4129709.1"/>
    </source>
</evidence>
<dbReference type="RefSeq" id="WP_344735550.1">
    <property type="nucleotide sequence ID" value="NZ_BAAAZH010000036.1"/>
</dbReference>
<dbReference type="Proteomes" id="UP001501495">
    <property type="component" value="Unassembled WGS sequence"/>
</dbReference>
<gene>
    <name evidence="1" type="ORF">GCM10022215_42540</name>
</gene>
<organism evidence="1 2">
    <name type="scientific">Nocardioides fonticola</name>
    <dbReference type="NCBI Taxonomy" id="450363"/>
    <lineage>
        <taxon>Bacteria</taxon>
        <taxon>Bacillati</taxon>
        <taxon>Actinomycetota</taxon>
        <taxon>Actinomycetes</taxon>
        <taxon>Propionibacteriales</taxon>
        <taxon>Nocardioidaceae</taxon>
        <taxon>Nocardioides</taxon>
    </lineage>
</organism>
<dbReference type="EMBL" id="BAAAZH010000036">
    <property type="protein sequence ID" value="GAA4129709.1"/>
    <property type="molecule type" value="Genomic_DNA"/>
</dbReference>
<dbReference type="Pfam" id="PF20347">
    <property type="entry name" value="DUF6642"/>
    <property type="match status" value="1"/>
</dbReference>
<proteinExistence type="predicted"/>
<reference evidence="2" key="1">
    <citation type="journal article" date="2019" name="Int. J. Syst. Evol. Microbiol.">
        <title>The Global Catalogue of Microorganisms (GCM) 10K type strain sequencing project: providing services to taxonomists for standard genome sequencing and annotation.</title>
        <authorList>
            <consortium name="The Broad Institute Genomics Platform"/>
            <consortium name="The Broad Institute Genome Sequencing Center for Infectious Disease"/>
            <person name="Wu L."/>
            <person name="Ma J."/>
        </authorList>
    </citation>
    <scope>NUCLEOTIDE SEQUENCE [LARGE SCALE GENOMIC DNA]</scope>
    <source>
        <strain evidence="2">JCM 16703</strain>
    </source>
</reference>
<comment type="caution">
    <text evidence="1">The sequence shown here is derived from an EMBL/GenBank/DDBJ whole genome shotgun (WGS) entry which is preliminary data.</text>
</comment>
<keyword evidence="2" id="KW-1185">Reference proteome</keyword>
<name>A0ABP7Y2I6_9ACTN</name>
<sequence>MPKPGIFCLEGEWSRDLRERNSVLPLLELLERLKVADYIHRDVATSNEFWYYLKRWEQKGYASYRILYLASHGESGLLELGKDRVTMAELAEQMQGRAAGRVIYFGSCLSLAQYDEELLAFVKATGAKAVVGYSRAIPWLESASFELLLLERMLRNSRSDAFFNHLVRDHGAFAASLGLVVATKTRVFDA</sequence>
<protein>
    <recommendedName>
        <fullName evidence="3">CHAT domain-containing protein</fullName>
    </recommendedName>
</protein>
<evidence type="ECO:0008006" key="3">
    <source>
        <dbReference type="Google" id="ProtNLM"/>
    </source>
</evidence>
<evidence type="ECO:0000313" key="2">
    <source>
        <dbReference type="Proteomes" id="UP001501495"/>
    </source>
</evidence>